<feature type="modified residue" description="4-aspartylphosphate" evidence="4">
    <location>
        <position position="69"/>
    </location>
</feature>
<dbReference type="GO" id="GO:0000155">
    <property type="term" value="F:phosphorelay sensor kinase activity"/>
    <property type="evidence" value="ECO:0007669"/>
    <property type="project" value="InterPro"/>
</dbReference>
<dbReference type="Gene3D" id="3.30.565.10">
    <property type="entry name" value="Histidine kinase-like ATPase, C-terminal domain"/>
    <property type="match status" value="1"/>
</dbReference>
<feature type="domain" description="PAS" evidence="8">
    <location>
        <begin position="154"/>
        <end position="191"/>
    </location>
</feature>
<proteinExistence type="predicted"/>
<dbReference type="InterPro" id="IPR000700">
    <property type="entry name" value="PAS-assoc_C"/>
</dbReference>
<feature type="compositionally biased region" description="Polar residues" evidence="5">
    <location>
        <begin position="660"/>
        <end position="669"/>
    </location>
</feature>
<feature type="domain" description="Histidine kinase" evidence="6">
    <location>
        <begin position="300"/>
        <end position="522"/>
    </location>
</feature>
<dbReference type="Pfam" id="PF00072">
    <property type="entry name" value="Response_reg"/>
    <property type="match status" value="2"/>
</dbReference>
<dbReference type="EC" id="2.7.13.3" evidence="2"/>
<dbReference type="InterPro" id="IPR003661">
    <property type="entry name" value="HisK_dim/P_dom"/>
</dbReference>
<keyword evidence="10" id="KW-0418">Kinase</keyword>
<dbReference type="InterPro" id="IPR036097">
    <property type="entry name" value="HisK_dim/P_sf"/>
</dbReference>
<dbReference type="CDD" id="cd00156">
    <property type="entry name" value="REC"/>
    <property type="match status" value="1"/>
</dbReference>
<dbReference type="PRINTS" id="PR00344">
    <property type="entry name" value="BCTRLSENSOR"/>
</dbReference>
<protein>
    <recommendedName>
        <fullName evidence="2">histidine kinase</fullName>
        <ecNumber evidence="2">2.7.13.3</ecNumber>
    </recommendedName>
</protein>
<organism evidence="10 11">
    <name type="scientific">candidate division TA06 bacterium</name>
    <dbReference type="NCBI Taxonomy" id="2250710"/>
    <lineage>
        <taxon>Bacteria</taxon>
        <taxon>Bacteria division TA06</taxon>
    </lineage>
</organism>
<feature type="domain" description="Response regulatory" evidence="7">
    <location>
        <begin position="544"/>
        <end position="660"/>
    </location>
</feature>
<gene>
    <name evidence="10" type="ORF">E3J62_07345</name>
</gene>
<comment type="caution">
    <text evidence="10">The sequence shown here is derived from an EMBL/GenBank/DDBJ whole genome shotgun (WGS) entry which is preliminary data.</text>
</comment>
<reference evidence="10 11" key="1">
    <citation type="submission" date="2019-03" db="EMBL/GenBank/DDBJ databases">
        <title>Metabolic potential of uncultured bacteria and archaea associated with petroleum seepage in deep-sea sediments.</title>
        <authorList>
            <person name="Dong X."/>
            <person name="Hubert C."/>
        </authorList>
    </citation>
    <scope>NUCLEOTIDE SEQUENCE [LARGE SCALE GENOMIC DNA]</scope>
    <source>
        <strain evidence="10">E44_bin18</strain>
    </source>
</reference>
<dbReference type="SUPFAM" id="SSF52172">
    <property type="entry name" value="CheY-like"/>
    <property type="match status" value="2"/>
</dbReference>
<dbReference type="SMART" id="SM00086">
    <property type="entry name" value="PAC"/>
    <property type="match status" value="1"/>
</dbReference>
<keyword evidence="3 4" id="KW-0597">Phosphoprotein</keyword>
<dbReference type="SMART" id="SM00388">
    <property type="entry name" value="HisKA"/>
    <property type="match status" value="1"/>
</dbReference>
<dbReference type="Gene3D" id="3.30.450.20">
    <property type="entry name" value="PAS domain"/>
    <property type="match status" value="1"/>
</dbReference>
<evidence type="ECO:0000256" key="2">
    <source>
        <dbReference type="ARBA" id="ARBA00012438"/>
    </source>
</evidence>
<dbReference type="SUPFAM" id="SSF47384">
    <property type="entry name" value="Homodimeric domain of signal transducing histidine kinase"/>
    <property type="match status" value="1"/>
</dbReference>
<feature type="domain" description="PAC" evidence="9">
    <location>
        <begin position="228"/>
        <end position="280"/>
    </location>
</feature>
<evidence type="ECO:0000256" key="5">
    <source>
        <dbReference type="SAM" id="MobiDB-lite"/>
    </source>
</evidence>
<evidence type="ECO:0000259" key="7">
    <source>
        <dbReference type="PROSITE" id="PS50110"/>
    </source>
</evidence>
<dbReference type="CDD" id="cd00130">
    <property type="entry name" value="PAS"/>
    <property type="match status" value="1"/>
</dbReference>
<dbReference type="SUPFAM" id="SSF55785">
    <property type="entry name" value="PYP-like sensor domain (PAS domain)"/>
    <property type="match status" value="1"/>
</dbReference>
<dbReference type="InterPro" id="IPR005467">
    <property type="entry name" value="His_kinase_dom"/>
</dbReference>
<dbReference type="InterPro" id="IPR011006">
    <property type="entry name" value="CheY-like_superfamily"/>
</dbReference>
<evidence type="ECO:0000259" key="8">
    <source>
        <dbReference type="PROSITE" id="PS50112"/>
    </source>
</evidence>
<dbReference type="NCBIfam" id="TIGR00229">
    <property type="entry name" value="sensory_box"/>
    <property type="match status" value="1"/>
</dbReference>
<feature type="region of interest" description="Disordered" evidence="5">
    <location>
        <begin position="660"/>
        <end position="691"/>
    </location>
</feature>
<dbReference type="EMBL" id="SOJN01000080">
    <property type="protein sequence ID" value="TET45566.1"/>
    <property type="molecule type" value="Genomic_DNA"/>
</dbReference>
<feature type="modified residue" description="4-aspartylphosphate" evidence="4">
    <location>
        <position position="595"/>
    </location>
</feature>
<dbReference type="PROSITE" id="PS50109">
    <property type="entry name" value="HIS_KIN"/>
    <property type="match status" value="1"/>
</dbReference>
<dbReference type="Pfam" id="PF02518">
    <property type="entry name" value="HATPase_c"/>
    <property type="match status" value="1"/>
</dbReference>
<dbReference type="InterPro" id="IPR035965">
    <property type="entry name" value="PAS-like_dom_sf"/>
</dbReference>
<evidence type="ECO:0000259" key="9">
    <source>
        <dbReference type="PROSITE" id="PS50113"/>
    </source>
</evidence>
<dbReference type="PROSITE" id="PS50110">
    <property type="entry name" value="RESPONSE_REGULATORY"/>
    <property type="match status" value="2"/>
</dbReference>
<dbReference type="InterPro" id="IPR000014">
    <property type="entry name" value="PAS"/>
</dbReference>
<dbReference type="InterPro" id="IPR036890">
    <property type="entry name" value="HATPase_C_sf"/>
</dbReference>
<name>A0A523USQ3_UNCT6</name>
<dbReference type="PROSITE" id="PS50113">
    <property type="entry name" value="PAC"/>
    <property type="match status" value="1"/>
</dbReference>
<dbReference type="Gene3D" id="3.40.50.2300">
    <property type="match status" value="2"/>
</dbReference>
<evidence type="ECO:0000256" key="3">
    <source>
        <dbReference type="ARBA" id="ARBA00022553"/>
    </source>
</evidence>
<dbReference type="Proteomes" id="UP000315525">
    <property type="component" value="Unassembled WGS sequence"/>
</dbReference>
<dbReference type="PANTHER" id="PTHR43065">
    <property type="entry name" value="SENSOR HISTIDINE KINASE"/>
    <property type="match status" value="1"/>
</dbReference>
<dbReference type="InterPro" id="IPR001610">
    <property type="entry name" value="PAC"/>
</dbReference>
<dbReference type="Pfam" id="PF00512">
    <property type="entry name" value="HisKA"/>
    <property type="match status" value="1"/>
</dbReference>
<dbReference type="SMART" id="SM00387">
    <property type="entry name" value="HATPase_c"/>
    <property type="match status" value="1"/>
</dbReference>
<dbReference type="CDD" id="cd00082">
    <property type="entry name" value="HisKA"/>
    <property type="match status" value="1"/>
</dbReference>
<evidence type="ECO:0000259" key="6">
    <source>
        <dbReference type="PROSITE" id="PS50109"/>
    </source>
</evidence>
<evidence type="ECO:0000256" key="4">
    <source>
        <dbReference type="PROSITE-ProRule" id="PRU00169"/>
    </source>
</evidence>
<feature type="domain" description="Response regulatory" evidence="7">
    <location>
        <begin position="20"/>
        <end position="134"/>
    </location>
</feature>
<dbReference type="InterPro" id="IPR003594">
    <property type="entry name" value="HATPase_dom"/>
</dbReference>
<dbReference type="InterPro" id="IPR001789">
    <property type="entry name" value="Sig_transdc_resp-reg_receiver"/>
</dbReference>
<comment type="catalytic activity">
    <reaction evidence="1">
        <text>ATP + protein L-histidine = ADP + protein N-phospho-L-histidine.</text>
        <dbReference type="EC" id="2.7.13.3"/>
    </reaction>
</comment>
<dbReference type="Pfam" id="PF13426">
    <property type="entry name" value="PAS_9"/>
    <property type="match status" value="1"/>
</dbReference>
<sequence length="691" mass="76854">MKAERKNLEIQEDNMGVPATVIVAEDDKGLNRLIQESLQREGFHTEGAFTGSDAITRLIERPNALLLLDYVLPDMTGKRVIETLVDKECSVPFIVMTGHGDERVALETMKLGARDCIAKDEDFMATLGHVVKRVSQELEKEKRLADAEGALRESEEKLRAMFDSIADTITVTDLEGNIVDMNEAGVRMFGYGSKAELRGLRSIELIEKDQQGEAVDGMKDTLTVGYARSAEYTCVKKDGEEFPAETCTAVLMDSFGNPSGFVTVTKDITERKRAEKEKRRIESQLLQSQKMKALGTLAGGVAHDFGNLLTAIRGYADLALMKAQQDDAVHPYLRNIREASTRAVGLTSQLLLFSRRERVTYKPLDLNRVVSDLLRMLERLIGETYSMDVALGSQLWSVNGNIGNIEQLVMNLVVNARDGMPEAGKIVIRTENVEIDEKYCMTYGYARLGTFVCLSVRDYGIGMDSATIAHIFDPFFTTKGSKGSGLGLSVVYGIIKQHEGWITVESRPDKGSTFRVYLPATSERVGRQKEETDLVKEYQGNGEEILVVEDEKVVRLLTETIFRENGYVVFAAGNAREAFEIFEKEDGNFRMIFSDVVLPDESGVRLVDRLTVANPSLHVLLASGYTADAVDLQTIEEKGYRFLKKPYSLVELLQTTRELLDKGQSSGDSPTPDKEPMELTSATDESKRSVE</sequence>
<dbReference type="Gene3D" id="1.10.287.130">
    <property type="match status" value="1"/>
</dbReference>
<accession>A0A523USQ3</accession>
<evidence type="ECO:0000313" key="11">
    <source>
        <dbReference type="Proteomes" id="UP000315525"/>
    </source>
</evidence>
<keyword evidence="10" id="KW-0808">Transferase</keyword>
<dbReference type="PANTHER" id="PTHR43065:SF42">
    <property type="entry name" value="TWO-COMPONENT SENSOR PPRA"/>
    <property type="match status" value="1"/>
</dbReference>
<dbReference type="SUPFAM" id="SSF55874">
    <property type="entry name" value="ATPase domain of HSP90 chaperone/DNA topoisomerase II/histidine kinase"/>
    <property type="match status" value="1"/>
</dbReference>
<dbReference type="PROSITE" id="PS50112">
    <property type="entry name" value="PAS"/>
    <property type="match status" value="1"/>
</dbReference>
<dbReference type="SMART" id="SM00091">
    <property type="entry name" value="PAS"/>
    <property type="match status" value="1"/>
</dbReference>
<dbReference type="InterPro" id="IPR004358">
    <property type="entry name" value="Sig_transdc_His_kin-like_C"/>
</dbReference>
<evidence type="ECO:0000313" key="10">
    <source>
        <dbReference type="EMBL" id="TET45566.1"/>
    </source>
</evidence>
<dbReference type="SMART" id="SM00448">
    <property type="entry name" value="REC"/>
    <property type="match status" value="2"/>
</dbReference>
<evidence type="ECO:0000256" key="1">
    <source>
        <dbReference type="ARBA" id="ARBA00000085"/>
    </source>
</evidence>
<dbReference type="AlphaFoldDB" id="A0A523USQ3"/>